<dbReference type="STRING" id="1300345.LF41_3021"/>
<dbReference type="InterPro" id="IPR011042">
    <property type="entry name" value="6-blade_b-propeller_TolB-like"/>
</dbReference>
<dbReference type="NCBIfam" id="TIGR02242">
    <property type="entry name" value="tail_TIGR02242"/>
    <property type="match status" value="1"/>
</dbReference>
<evidence type="ECO:0000313" key="2">
    <source>
        <dbReference type="EMBL" id="KGQ19371.1"/>
    </source>
</evidence>
<dbReference type="Pfam" id="PF09684">
    <property type="entry name" value="Tail_P2_I"/>
    <property type="match status" value="1"/>
</dbReference>
<evidence type="ECO:0000256" key="1">
    <source>
        <dbReference type="SAM" id="MobiDB-lite"/>
    </source>
</evidence>
<feature type="region of interest" description="Disordered" evidence="1">
    <location>
        <begin position="842"/>
        <end position="862"/>
    </location>
</feature>
<comment type="caution">
    <text evidence="2">The sequence shown here is derived from an EMBL/GenBank/DDBJ whole genome shotgun (WGS) entry which is preliminary data.</text>
</comment>
<accession>A0A0A2WGQ8</accession>
<dbReference type="EMBL" id="JRKJ01000008">
    <property type="protein sequence ID" value="KGQ19371.1"/>
    <property type="molecule type" value="Genomic_DNA"/>
</dbReference>
<dbReference type="InterPro" id="IPR006521">
    <property type="entry name" value="Tail_protein_I"/>
</dbReference>
<dbReference type="AlphaFoldDB" id="A0A0A2WGQ8"/>
<reference evidence="2 3" key="1">
    <citation type="submission" date="2014-09" db="EMBL/GenBank/DDBJ databases">
        <title>Genome sequences of Lysobacter dokdonensis DS-58.</title>
        <authorList>
            <person name="Kim J.F."/>
            <person name="Kwak M.-J."/>
        </authorList>
    </citation>
    <scope>NUCLEOTIDE SEQUENCE [LARGE SCALE GENOMIC DNA]</scope>
    <source>
        <strain evidence="2 3">DS-58</strain>
    </source>
</reference>
<organism evidence="2 3">
    <name type="scientific">Lysobacter dokdonensis DS-58</name>
    <dbReference type="NCBI Taxonomy" id="1300345"/>
    <lineage>
        <taxon>Bacteria</taxon>
        <taxon>Pseudomonadati</taxon>
        <taxon>Pseudomonadota</taxon>
        <taxon>Gammaproteobacteria</taxon>
        <taxon>Lysobacterales</taxon>
        <taxon>Lysobacteraceae</taxon>
        <taxon>Noviluteimonas</taxon>
    </lineage>
</organism>
<dbReference type="RefSeq" id="WP_036168353.1">
    <property type="nucleotide sequence ID" value="NZ_JRKJ01000008.1"/>
</dbReference>
<dbReference type="Proteomes" id="UP000030518">
    <property type="component" value="Unassembled WGS sequence"/>
</dbReference>
<protein>
    <submittedName>
        <fullName evidence="2">Phage tail protein</fullName>
    </submittedName>
</protein>
<dbReference type="SUPFAM" id="SSF63825">
    <property type="entry name" value="YWTD domain"/>
    <property type="match status" value="1"/>
</dbReference>
<dbReference type="InterPro" id="IPR011748">
    <property type="entry name" value="Unchr_phage_tail-like"/>
</dbReference>
<name>A0A0A2WGQ8_9GAMM</name>
<gene>
    <name evidence="2" type="ORF">LF41_3021</name>
</gene>
<feature type="region of interest" description="Disordered" evidence="1">
    <location>
        <begin position="423"/>
        <end position="462"/>
    </location>
</feature>
<dbReference type="eggNOG" id="COG3391">
    <property type="taxonomic scope" value="Bacteria"/>
</dbReference>
<keyword evidence="3" id="KW-1185">Reference proteome</keyword>
<feature type="compositionally biased region" description="Basic and acidic residues" evidence="1">
    <location>
        <begin position="423"/>
        <end position="443"/>
    </location>
</feature>
<dbReference type="Gene3D" id="2.120.10.30">
    <property type="entry name" value="TolB, C-terminal domain"/>
    <property type="match status" value="1"/>
</dbReference>
<dbReference type="PATRIC" id="fig|1300345.3.peg.1564"/>
<proteinExistence type="predicted"/>
<evidence type="ECO:0000313" key="3">
    <source>
        <dbReference type="Proteomes" id="UP000030518"/>
    </source>
</evidence>
<dbReference type="OrthoDB" id="370073at2"/>
<sequence>MNGTSLLLGAGYPWYSDTGAAQRAIVANAVTGLSLATLPDGAMGLASSDDSLGRLTLPRGVAIDDPDVYVLSEDGSLVYRYDAVRATLVPLEHVGAQGLRADADASEYLEPRRFRGATAIAIAGGALYVADPLAHRVQVFDLRTLALLRMHGPFVAPVDLAASARAVYILDRGAGRVYRADPESDCVTLVADPDDVCRARHWDRIAVDNAERVHLRYRHDDSTELDVFETQRCPGPVHASERVYDSEQVRDRFTPPLITSDGRGGLDLPERLLDPCKLRQPLADSVSRWEIGDTLYVADPATRKLVVHLADGRVRHRFGAYDANGERVSADHIDAWLPAEVVALDGCAIILDARHQVVYAHRTGEAQLRRLFGASSDSTRRWRRMAGDAHGCLLLWDIATDSVDRVDLRGKPLGTMPLRDAKAAFDRPRSTRQPAKERRDVRLTRSGAIPRPANAPPAWPSPSHVREGTWISAWLDSDLYNCVWDVIELSVARLPQGARIRMRTRTSNTRGEAEDGATAIDPTLAGSWRDAPMLAAPAQPDPTAPATFSHRVLVPSPPGQYLQLQIVLEGDGASTPLVRHARLRFPRDSLLRYLPAIYSAPPAQQEFLDRFLSIAQTTWASIEREVDTFERFLDPDSVPDDALPYLAAWLDVRLEGTWTPAQNRRLLKAMPALRARWGTLGGMRDWLRVYIGNLAGIPEADLEAMGVPGIVEGFVERRRLRLNGNGATLCQSQALWSPAVERRMQIGVFDRLGDVELVSTGDPERDVFQHFAHAFRVYVPSSMVRTPEQEAVLRRAVEAQKPAHATYQLVLVEPRLSLDDQSTLDLDTVIGGARPIPLRCFDDRDAPSLPPRQRLGFDTTLA</sequence>